<dbReference type="Pfam" id="PF01408">
    <property type="entry name" value="GFO_IDH_MocA"/>
    <property type="match status" value="1"/>
</dbReference>
<gene>
    <name evidence="4" type="ORF">D1164_22990</name>
</gene>
<feature type="domain" description="Gfo/Idh/MocA-like oxidoreductase bacterial type C-terminal" evidence="3">
    <location>
        <begin position="233"/>
        <end position="290"/>
    </location>
</feature>
<evidence type="ECO:0000313" key="5">
    <source>
        <dbReference type="Proteomes" id="UP000266441"/>
    </source>
</evidence>
<dbReference type="PANTHER" id="PTHR43818">
    <property type="entry name" value="BCDNA.GH03377"/>
    <property type="match status" value="1"/>
</dbReference>
<dbReference type="Proteomes" id="UP000266441">
    <property type="component" value="Unassembled WGS sequence"/>
</dbReference>
<dbReference type="PANTHER" id="PTHR43818:SF5">
    <property type="entry name" value="OXIDOREDUCTASE FAMILY PROTEIN"/>
    <property type="match status" value="1"/>
</dbReference>
<feature type="domain" description="Gfo/Idh/MocA-like oxidoreductase N-terminal" evidence="2">
    <location>
        <begin position="69"/>
        <end position="190"/>
    </location>
</feature>
<dbReference type="EMBL" id="QWET01000036">
    <property type="protein sequence ID" value="RIH62803.1"/>
    <property type="molecule type" value="Genomic_DNA"/>
</dbReference>
<feature type="chain" id="PRO_5017230142" evidence="1">
    <location>
        <begin position="21"/>
        <end position="476"/>
    </location>
</feature>
<evidence type="ECO:0000259" key="3">
    <source>
        <dbReference type="Pfam" id="PF19051"/>
    </source>
</evidence>
<dbReference type="SUPFAM" id="SSF55347">
    <property type="entry name" value="Glyceraldehyde-3-phosphate dehydrogenase-like, C-terminal domain"/>
    <property type="match status" value="1"/>
</dbReference>
<dbReference type="InterPro" id="IPR000683">
    <property type="entry name" value="Gfo/Idh/MocA-like_OxRdtase_N"/>
</dbReference>
<evidence type="ECO:0000259" key="2">
    <source>
        <dbReference type="Pfam" id="PF01408"/>
    </source>
</evidence>
<dbReference type="Gene3D" id="3.40.50.720">
    <property type="entry name" value="NAD(P)-binding Rossmann-like Domain"/>
    <property type="match status" value="1"/>
</dbReference>
<accession>A0A399CTT6</accession>
<dbReference type="OrthoDB" id="9795543at2"/>
<name>A0A399CTT6_9BACT</name>
<sequence>MKRRKFFHITSVSVAGLGLAASCSNGKTPADTKRGGGQVIKEIPGYRKNVNSELPKDNQKSANDTVVLALIGAGAHGINLTLQAAKLNENIRFKYICDVDDTRGGLAISELKKMQGFEPVRTRDMRKVFDDKEIDGVIIATPGQWHALATVWACQAGKDVYVEKAISLSIHEGQQMALAAQKYGRVVQCGTQNRSAEYAFSARDYIKNGGLGDITAVHVRGLLNGPVPFNEKEDSAAPETIDWDMWLGPAPKVPYNLSRNKSWYYYWDYGVGLAMEDMSHQVDLARLVLGNPGLPKSVYCAGGRYFFNDNRETPDYQMATCDFGDYVMTLQAGECAPYMEKSGPGVRFTENFPEWGQNATRIEILGTKRMMYIGRMGGGWQVQDKGGEIVAQEPGLYSLAPHLKNYIDCIRTREQANGGIAEGHKSSVLIHLANLSYRAGNKQILFSPEYEAVLNDSKVQELAGRGYRKGFELPEV</sequence>
<keyword evidence="5" id="KW-1185">Reference proteome</keyword>
<dbReference type="RefSeq" id="WP_119352256.1">
    <property type="nucleotide sequence ID" value="NZ_QWET01000036.1"/>
</dbReference>
<evidence type="ECO:0000256" key="1">
    <source>
        <dbReference type="SAM" id="SignalP"/>
    </source>
</evidence>
<dbReference type="InterPro" id="IPR043906">
    <property type="entry name" value="Gfo/Idh/MocA_OxRdtase_bact_C"/>
</dbReference>
<dbReference type="Gene3D" id="3.30.360.10">
    <property type="entry name" value="Dihydrodipicolinate Reductase, domain 2"/>
    <property type="match status" value="1"/>
</dbReference>
<dbReference type="InterPro" id="IPR036291">
    <property type="entry name" value="NAD(P)-bd_dom_sf"/>
</dbReference>
<comment type="caution">
    <text evidence="4">The sequence shown here is derived from an EMBL/GenBank/DDBJ whole genome shotgun (WGS) entry which is preliminary data.</text>
</comment>
<reference evidence="4 5" key="1">
    <citation type="journal article" date="2015" name="Int. J. Syst. Evol. Microbiol.">
        <title>Mariniphaga sediminis sp. nov., isolated from coastal sediment.</title>
        <authorList>
            <person name="Wang F.Q."/>
            <person name="Shen Q.Y."/>
            <person name="Chen G.J."/>
            <person name="Du Z.J."/>
        </authorList>
    </citation>
    <scope>NUCLEOTIDE SEQUENCE [LARGE SCALE GENOMIC DNA]</scope>
    <source>
        <strain evidence="4 5">SY21</strain>
    </source>
</reference>
<protein>
    <submittedName>
        <fullName evidence="4">Gfo/Idh/MocA family oxidoreductase</fullName>
    </submittedName>
</protein>
<feature type="signal peptide" evidence="1">
    <location>
        <begin position="1"/>
        <end position="20"/>
    </location>
</feature>
<dbReference type="Pfam" id="PF19051">
    <property type="entry name" value="GFO_IDH_MocA_C2"/>
    <property type="match status" value="1"/>
</dbReference>
<dbReference type="InterPro" id="IPR050463">
    <property type="entry name" value="Gfo/Idh/MocA_oxidrdct_glycsds"/>
</dbReference>
<proteinExistence type="predicted"/>
<organism evidence="4 5">
    <name type="scientific">Mariniphaga sediminis</name>
    <dbReference type="NCBI Taxonomy" id="1628158"/>
    <lineage>
        <taxon>Bacteria</taxon>
        <taxon>Pseudomonadati</taxon>
        <taxon>Bacteroidota</taxon>
        <taxon>Bacteroidia</taxon>
        <taxon>Marinilabiliales</taxon>
        <taxon>Prolixibacteraceae</taxon>
        <taxon>Mariniphaga</taxon>
    </lineage>
</organism>
<dbReference type="SUPFAM" id="SSF51735">
    <property type="entry name" value="NAD(P)-binding Rossmann-fold domains"/>
    <property type="match status" value="1"/>
</dbReference>
<dbReference type="AlphaFoldDB" id="A0A399CTT6"/>
<dbReference type="PROSITE" id="PS51257">
    <property type="entry name" value="PROKAR_LIPOPROTEIN"/>
    <property type="match status" value="1"/>
</dbReference>
<keyword evidence="1" id="KW-0732">Signal</keyword>
<evidence type="ECO:0000313" key="4">
    <source>
        <dbReference type="EMBL" id="RIH62803.1"/>
    </source>
</evidence>
<dbReference type="GO" id="GO:0000166">
    <property type="term" value="F:nucleotide binding"/>
    <property type="evidence" value="ECO:0007669"/>
    <property type="project" value="InterPro"/>
</dbReference>